<dbReference type="InterPro" id="IPR006135">
    <property type="entry name" value="T3SS_substrate_exporter"/>
</dbReference>
<organism evidence="13 14">
    <name type="scientific">Thermoanaerobacter kivui</name>
    <name type="common">Acetogenium kivui</name>
    <dbReference type="NCBI Taxonomy" id="2325"/>
    <lineage>
        <taxon>Bacteria</taxon>
        <taxon>Bacillati</taxon>
        <taxon>Bacillota</taxon>
        <taxon>Clostridia</taxon>
        <taxon>Thermoanaerobacterales</taxon>
        <taxon>Thermoanaerobacteraceae</taxon>
        <taxon>Thermoanaerobacter</taxon>
    </lineage>
</organism>
<evidence type="ECO:0000256" key="2">
    <source>
        <dbReference type="ARBA" id="ARBA00010690"/>
    </source>
</evidence>
<evidence type="ECO:0000256" key="9">
    <source>
        <dbReference type="ARBA" id="ARBA00022989"/>
    </source>
</evidence>
<dbReference type="PRINTS" id="PR00950">
    <property type="entry name" value="TYPE3IMSPROT"/>
</dbReference>
<dbReference type="HOGENOM" id="CLU_041013_1_2_9"/>
<dbReference type="Pfam" id="PF01312">
    <property type="entry name" value="Bac_export_2"/>
    <property type="match status" value="1"/>
</dbReference>
<feature type="transmembrane region" description="Helical" evidence="12">
    <location>
        <begin position="40"/>
        <end position="61"/>
    </location>
</feature>
<keyword evidence="13" id="KW-0966">Cell projection</keyword>
<evidence type="ECO:0000313" key="14">
    <source>
        <dbReference type="Proteomes" id="UP000029669"/>
    </source>
</evidence>
<protein>
    <recommendedName>
        <fullName evidence="3 12">Flagellar biosynthetic protein FlhB</fullName>
    </recommendedName>
</protein>
<feature type="transmembrane region" description="Helical" evidence="12">
    <location>
        <begin position="156"/>
        <end position="175"/>
    </location>
</feature>
<dbReference type="GO" id="GO:0005886">
    <property type="term" value="C:plasma membrane"/>
    <property type="evidence" value="ECO:0007669"/>
    <property type="project" value="UniProtKB-SubCell"/>
</dbReference>
<keyword evidence="4 12" id="KW-0813">Transport</keyword>
<dbReference type="EMBL" id="CP009170">
    <property type="protein sequence ID" value="AIS52513.1"/>
    <property type="molecule type" value="Genomic_DNA"/>
</dbReference>
<dbReference type="InterPro" id="IPR006136">
    <property type="entry name" value="FlhB"/>
</dbReference>
<dbReference type="PANTHER" id="PTHR30531">
    <property type="entry name" value="FLAGELLAR BIOSYNTHETIC PROTEIN FLHB"/>
    <property type="match status" value="1"/>
</dbReference>
<evidence type="ECO:0000256" key="4">
    <source>
        <dbReference type="ARBA" id="ARBA00022448"/>
    </source>
</evidence>
<evidence type="ECO:0000256" key="12">
    <source>
        <dbReference type="RuleBase" id="RU364091"/>
    </source>
</evidence>
<dbReference type="eggNOG" id="COG1377">
    <property type="taxonomic scope" value="Bacteria"/>
</dbReference>
<evidence type="ECO:0000256" key="7">
    <source>
        <dbReference type="ARBA" id="ARBA00022795"/>
    </source>
</evidence>
<keyword evidence="11 12" id="KW-1006">Bacterial flagellum protein export</keyword>
<dbReference type="Proteomes" id="UP000029669">
    <property type="component" value="Chromosome"/>
</dbReference>
<dbReference type="RefSeq" id="WP_049685260.1">
    <property type="nucleotide sequence ID" value="NZ_CP009170.1"/>
</dbReference>
<dbReference type="KEGG" id="tki:TKV_c13420"/>
<dbReference type="NCBIfam" id="TIGR00328">
    <property type="entry name" value="flhB"/>
    <property type="match status" value="1"/>
</dbReference>
<sequence>MIVLSKINLQLFAEEKTEPATPKRRQDARKKGQVFQSREITSALVIVAGFLAVNILAIPFLGKMMVLTKYLIYTYSGANDDVFNVVGIRNLFTYVLQQAISIIMPIILLIFVVSLASTYLQVGFVFTTEPLAFKLERLNPVEGFKRIFSKRALVELAKSIAKVVVLFYIMYSFLASQYKGIPMLLDMSVHDILKYALNILLGITIRIGIVLIVLGALDYFFQWKEYETSLKMSKEDIKEEFKETEGNPQIKAEIRRKQRQVSMRRMMQDLKKADVVITNPTHLAVALMYDSNVNDAPVVIAKGQDMIALRIKEEAKKLNIPIVENKPLAQALYRSTEIGDMIPPELYQAVAEVLAYVYSLKGE</sequence>
<dbReference type="SUPFAM" id="SSF160544">
    <property type="entry name" value="EscU C-terminal domain-like"/>
    <property type="match status" value="1"/>
</dbReference>
<evidence type="ECO:0000256" key="5">
    <source>
        <dbReference type="ARBA" id="ARBA00022475"/>
    </source>
</evidence>
<evidence type="ECO:0000256" key="10">
    <source>
        <dbReference type="ARBA" id="ARBA00023136"/>
    </source>
</evidence>
<evidence type="ECO:0000256" key="8">
    <source>
        <dbReference type="ARBA" id="ARBA00022927"/>
    </source>
</evidence>
<keyword evidence="13" id="KW-0282">Flagellum</keyword>
<evidence type="ECO:0000256" key="11">
    <source>
        <dbReference type="ARBA" id="ARBA00023225"/>
    </source>
</evidence>
<gene>
    <name evidence="12 13" type="primary">flhB</name>
    <name evidence="13" type="ORF">TKV_c13420</name>
</gene>
<dbReference type="InterPro" id="IPR029025">
    <property type="entry name" value="T3SS_substrate_exporter_C"/>
</dbReference>
<evidence type="ECO:0000256" key="1">
    <source>
        <dbReference type="ARBA" id="ARBA00004651"/>
    </source>
</evidence>
<comment type="similarity">
    <text evidence="2 12">Belongs to the type III secretion exporter family.</text>
</comment>
<feature type="transmembrane region" description="Helical" evidence="12">
    <location>
        <begin position="195"/>
        <end position="221"/>
    </location>
</feature>
<dbReference type="Gene3D" id="3.40.1690.10">
    <property type="entry name" value="secretion proteins EscU"/>
    <property type="match status" value="1"/>
</dbReference>
<keyword evidence="7 12" id="KW-1005">Bacterial flagellum biogenesis</keyword>
<name>A0A097ART1_THEKI</name>
<keyword evidence="13" id="KW-0969">Cilium</keyword>
<dbReference type="OrthoDB" id="9807950at2"/>
<keyword evidence="10 12" id="KW-0472">Membrane</keyword>
<comment type="function">
    <text evidence="12">Required for formation of the rod structure in the basal body of the flagellar apparatus. Together with FliI and FliH, may constitute the export apparatus of flagellin.</text>
</comment>
<evidence type="ECO:0000256" key="6">
    <source>
        <dbReference type="ARBA" id="ARBA00022692"/>
    </source>
</evidence>
<comment type="subcellular location">
    <subcellularLocation>
        <location evidence="1">Cell membrane</location>
        <topology evidence="1">Multi-pass membrane protein</topology>
    </subcellularLocation>
</comment>
<evidence type="ECO:0000256" key="3">
    <source>
        <dbReference type="ARBA" id="ARBA00021622"/>
    </source>
</evidence>
<proteinExistence type="inferred from homology"/>
<dbReference type="GO" id="GO:0044780">
    <property type="term" value="P:bacterial-type flagellum assembly"/>
    <property type="evidence" value="ECO:0007669"/>
    <property type="project" value="InterPro"/>
</dbReference>
<keyword evidence="9 12" id="KW-1133">Transmembrane helix</keyword>
<keyword evidence="14" id="KW-1185">Reference proteome</keyword>
<feature type="transmembrane region" description="Helical" evidence="12">
    <location>
        <begin position="99"/>
        <end position="127"/>
    </location>
</feature>
<dbReference type="FunFam" id="3.40.1690.10:FF:000001">
    <property type="entry name" value="Flagellar biosynthetic protein FlhB"/>
    <property type="match status" value="1"/>
</dbReference>
<dbReference type="AlphaFoldDB" id="A0A097ART1"/>
<dbReference type="Gene3D" id="6.10.250.2080">
    <property type="match status" value="1"/>
</dbReference>
<reference evidence="14" key="1">
    <citation type="journal article" date="2015" name="Genome Announc.">
        <title>Whole-Genome Sequences of 80 Environmental and Clinical Isolates of Burkholderia pseudomallei.</title>
        <authorList>
            <person name="Johnson S.L."/>
            <person name="Baker A.L."/>
            <person name="Chain P.S."/>
            <person name="Currie B.J."/>
            <person name="Daligault H.E."/>
            <person name="Davenport K.W."/>
            <person name="Davis C.B."/>
            <person name="Inglis T.J."/>
            <person name="Kaestli M."/>
            <person name="Koren S."/>
            <person name="Mayo M."/>
            <person name="Merritt A.J."/>
            <person name="Price E.P."/>
            <person name="Sarovich D.S."/>
            <person name="Warner J."/>
            <person name="Rosovitz M.J."/>
        </authorList>
    </citation>
    <scope>NUCLEOTIDE SEQUENCE [LARGE SCALE GENOMIC DNA]</scope>
    <source>
        <strain evidence="14">DSM 2030</strain>
    </source>
</reference>
<dbReference type="GO" id="GO:0009306">
    <property type="term" value="P:protein secretion"/>
    <property type="evidence" value="ECO:0007669"/>
    <property type="project" value="InterPro"/>
</dbReference>
<dbReference type="PANTHER" id="PTHR30531:SF12">
    <property type="entry name" value="FLAGELLAR BIOSYNTHETIC PROTEIN FLHB"/>
    <property type="match status" value="1"/>
</dbReference>
<evidence type="ECO:0000313" key="13">
    <source>
        <dbReference type="EMBL" id="AIS52513.1"/>
    </source>
</evidence>
<keyword evidence="6 12" id="KW-0812">Transmembrane</keyword>
<keyword evidence="8 12" id="KW-0653">Protein transport</keyword>
<accession>A0A097ART1</accession>
<dbReference type="STRING" id="2325.TKV_c13420"/>
<keyword evidence="5 12" id="KW-1003">Cell membrane</keyword>